<dbReference type="SUPFAM" id="SSF75304">
    <property type="entry name" value="Amidase signature (AS) enzymes"/>
    <property type="match status" value="1"/>
</dbReference>
<dbReference type="PANTHER" id="PTHR42678">
    <property type="entry name" value="AMIDASE"/>
    <property type="match status" value="1"/>
</dbReference>
<gene>
    <name evidence="1" type="ORF">BS50DRAFT_640654</name>
</gene>
<dbReference type="InterPro" id="IPR036928">
    <property type="entry name" value="AS_sf"/>
</dbReference>
<dbReference type="Proteomes" id="UP000240883">
    <property type="component" value="Unassembled WGS sequence"/>
</dbReference>
<dbReference type="PANTHER" id="PTHR42678:SF34">
    <property type="entry name" value="OS04G0183300 PROTEIN"/>
    <property type="match status" value="1"/>
</dbReference>
<name>A0A2T2N2M7_CORCC</name>
<dbReference type="AlphaFoldDB" id="A0A2T2N2M7"/>
<protein>
    <recommendedName>
        <fullName evidence="3">Amidase domain-containing protein</fullName>
    </recommendedName>
</protein>
<sequence>MRSLGATIIDPIDFPIAEDWKYTFVGQSKRVYNGTIIVLEYDLKNDMEKFLMTELTNTSNIKTLEDMINYNELHSDLEFPPGTCCQGTFVAADQLGPRENSAEYWYAKSVQQQLNEEGTKYAFRVNKLDLLLLPTEGSAARLGAVGRCPVGTVPVGYDTINLPYGMSFVGQRYDEPTVFRAMSAYEAKFPVRKAPPTLD</sequence>
<accession>A0A2T2N2M7</accession>
<evidence type="ECO:0000313" key="1">
    <source>
        <dbReference type="EMBL" id="PSN59692.1"/>
    </source>
</evidence>
<evidence type="ECO:0008006" key="3">
    <source>
        <dbReference type="Google" id="ProtNLM"/>
    </source>
</evidence>
<dbReference type="Gene3D" id="3.90.1300.10">
    <property type="entry name" value="Amidase signature (AS) domain"/>
    <property type="match status" value="1"/>
</dbReference>
<organism evidence="1 2">
    <name type="scientific">Corynespora cassiicola Philippines</name>
    <dbReference type="NCBI Taxonomy" id="1448308"/>
    <lineage>
        <taxon>Eukaryota</taxon>
        <taxon>Fungi</taxon>
        <taxon>Dikarya</taxon>
        <taxon>Ascomycota</taxon>
        <taxon>Pezizomycotina</taxon>
        <taxon>Dothideomycetes</taxon>
        <taxon>Pleosporomycetidae</taxon>
        <taxon>Pleosporales</taxon>
        <taxon>Corynesporascaceae</taxon>
        <taxon>Corynespora</taxon>
    </lineage>
</organism>
<keyword evidence="2" id="KW-1185">Reference proteome</keyword>
<dbReference type="OrthoDB" id="3770969at2759"/>
<dbReference type="STRING" id="1448308.A0A2T2N2M7"/>
<evidence type="ECO:0000313" key="2">
    <source>
        <dbReference type="Proteomes" id="UP000240883"/>
    </source>
</evidence>
<reference evidence="1 2" key="1">
    <citation type="journal article" date="2018" name="Front. Microbiol.">
        <title>Genome-Wide Analysis of Corynespora cassiicola Leaf Fall Disease Putative Effectors.</title>
        <authorList>
            <person name="Lopez D."/>
            <person name="Ribeiro S."/>
            <person name="Label P."/>
            <person name="Fumanal B."/>
            <person name="Venisse J.S."/>
            <person name="Kohler A."/>
            <person name="de Oliveira R.R."/>
            <person name="Labutti K."/>
            <person name="Lipzen A."/>
            <person name="Lail K."/>
            <person name="Bauer D."/>
            <person name="Ohm R.A."/>
            <person name="Barry K.W."/>
            <person name="Spatafora J."/>
            <person name="Grigoriev I.V."/>
            <person name="Martin F.M."/>
            <person name="Pujade-Renaud V."/>
        </authorList>
    </citation>
    <scope>NUCLEOTIDE SEQUENCE [LARGE SCALE GENOMIC DNA]</scope>
    <source>
        <strain evidence="1 2">Philippines</strain>
    </source>
</reference>
<proteinExistence type="predicted"/>
<dbReference type="EMBL" id="KZ678153">
    <property type="protein sequence ID" value="PSN59692.1"/>
    <property type="molecule type" value="Genomic_DNA"/>
</dbReference>